<evidence type="ECO:0000313" key="2">
    <source>
        <dbReference type="EMBL" id="OTA31785.1"/>
    </source>
</evidence>
<dbReference type="Gene3D" id="3.40.50.1820">
    <property type="entry name" value="alpha/beta hydrolase"/>
    <property type="match status" value="1"/>
</dbReference>
<dbReference type="SUPFAM" id="SSF53474">
    <property type="entry name" value="alpha/beta-Hydrolases"/>
    <property type="match status" value="1"/>
</dbReference>
<dbReference type="EMBL" id="MUNK01000107">
    <property type="protein sequence ID" value="OTA31785.1"/>
    <property type="molecule type" value="Genomic_DNA"/>
</dbReference>
<dbReference type="GO" id="GO:0016787">
    <property type="term" value="F:hydrolase activity"/>
    <property type="evidence" value="ECO:0007669"/>
    <property type="project" value="InterPro"/>
</dbReference>
<dbReference type="PANTHER" id="PTHR39175">
    <property type="entry name" value="FAMILY PROTEIN, PUTATIVE (AFU_ORTHOLOGUE AFUA_3G15060)-RELATED"/>
    <property type="match status" value="1"/>
</dbReference>
<name>A0A1Z5T6X0_HORWE</name>
<dbReference type="Proteomes" id="UP000194280">
    <property type="component" value="Unassembled WGS sequence"/>
</dbReference>
<reference evidence="2 3" key="1">
    <citation type="submission" date="2017-01" db="EMBL/GenBank/DDBJ databases">
        <title>The recent genome duplication of the halophilic yeast Hortaea werneckii: insights from long-read sequencing.</title>
        <authorList>
            <person name="Sinha S."/>
            <person name="Flibotte S."/>
            <person name="Neira M."/>
            <person name="Lenassi M."/>
            <person name="Gostincar C."/>
            <person name="Stajich J.E."/>
            <person name="Nislow C.E."/>
        </authorList>
    </citation>
    <scope>NUCLEOTIDE SEQUENCE [LARGE SCALE GENOMIC DNA]</scope>
    <source>
        <strain evidence="2 3">EXF-2000</strain>
    </source>
</reference>
<sequence length="466" mass="51273">MISGLAHVNILVPPGTLAQADHFYGETLGLKPREVPKLQKNSLRWFDIGDSGQQVHVALGMNETKSSRHPCFKIESPDALLQLRQRIWEHFTNGGPAAPQEADRPGDKDSAVRLFTNICTLPFYTFLFIFSSQRPCRQWTYKQAISVHIIRLVISALSLRGKTPPAKLEPGAEGDRFVVIPPAVSSTYKEITRIDREIQPAQTGATWYPNRPQKATELEQVVLHFHGGAYVIGDGREQDAGFLARTLLKAGKGRISHVLCSQYRLSAGDRQGRFPAALQDALTCYAHLVRTQGVAPERIVVSGDSAGANLSLALLRYLESYGESLGLKPPGNVWLWSPWLDAVASSKKPSDSAPHFQTDYVTEAFGHWGASCLMPDPSTGITIHNPYIQAYGNPFATTAKLFVHTGGLEFMANPILTFIEQMRSVKGNVVEDHLSEYGPHDIILLGEKLGFEREALEAAKAAVQSL</sequence>
<organism evidence="2 3">
    <name type="scientific">Hortaea werneckii EXF-2000</name>
    <dbReference type="NCBI Taxonomy" id="1157616"/>
    <lineage>
        <taxon>Eukaryota</taxon>
        <taxon>Fungi</taxon>
        <taxon>Dikarya</taxon>
        <taxon>Ascomycota</taxon>
        <taxon>Pezizomycotina</taxon>
        <taxon>Dothideomycetes</taxon>
        <taxon>Dothideomycetidae</taxon>
        <taxon>Mycosphaerellales</taxon>
        <taxon>Teratosphaeriaceae</taxon>
        <taxon>Hortaea</taxon>
    </lineage>
</organism>
<dbReference type="Pfam" id="PF07859">
    <property type="entry name" value="Abhydrolase_3"/>
    <property type="match status" value="1"/>
</dbReference>
<dbReference type="Gene3D" id="3.10.180.10">
    <property type="entry name" value="2,3-Dihydroxybiphenyl 1,2-Dioxygenase, domain 1"/>
    <property type="match status" value="1"/>
</dbReference>
<feature type="domain" description="Alpha/beta hydrolase fold-3" evidence="1">
    <location>
        <begin position="222"/>
        <end position="442"/>
    </location>
</feature>
<dbReference type="PANTHER" id="PTHR39175:SF1">
    <property type="entry name" value="FAMILY PROTEIN, PUTATIVE (AFU_ORTHOLOGUE AFUA_3G15060)-RELATED"/>
    <property type="match status" value="1"/>
</dbReference>
<dbReference type="VEuPathDB" id="FungiDB:BTJ68_07458"/>
<dbReference type="InParanoid" id="A0A1Z5T6X0"/>
<keyword evidence="3" id="KW-1185">Reference proteome</keyword>
<dbReference type="InterPro" id="IPR029058">
    <property type="entry name" value="AB_hydrolase_fold"/>
</dbReference>
<proteinExistence type="predicted"/>
<dbReference type="STRING" id="1157616.A0A1Z5T6X0"/>
<evidence type="ECO:0000313" key="3">
    <source>
        <dbReference type="Proteomes" id="UP000194280"/>
    </source>
</evidence>
<comment type="caution">
    <text evidence="2">The sequence shown here is derived from an EMBL/GenBank/DDBJ whole genome shotgun (WGS) entry which is preliminary data.</text>
</comment>
<dbReference type="InterPro" id="IPR013094">
    <property type="entry name" value="AB_hydrolase_3"/>
</dbReference>
<protein>
    <recommendedName>
        <fullName evidence="1">Alpha/beta hydrolase fold-3 domain-containing protein</fullName>
    </recommendedName>
</protein>
<dbReference type="InterPro" id="IPR029068">
    <property type="entry name" value="Glyas_Bleomycin-R_OHBP_Dase"/>
</dbReference>
<dbReference type="SUPFAM" id="SSF54593">
    <property type="entry name" value="Glyoxalase/Bleomycin resistance protein/Dihydroxybiphenyl dioxygenase"/>
    <property type="match status" value="1"/>
</dbReference>
<gene>
    <name evidence="2" type="ORF">BTJ68_07458</name>
</gene>
<evidence type="ECO:0000259" key="1">
    <source>
        <dbReference type="Pfam" id="PF07859"/>
    </source>
</evidence>
<accession>A0A1Z5T6X0</accession>
<dbReference type="OrthoDB" id="2152029at2759"/>
<dbReference type="AlphaFoldDB" id="A0A1Z5T6X0"/>